<dbReference type="Pfam" id="PF00400">
    <property type="entry name" value="WD40"/>
    <property type="match status" value="3"/>
</dbReference>
<dbReference type="STRING" id="403673.A0A177WER9"/>
<evidence type="ECO:0000313" key="8">
    <source>
        <dbReference type="EMBL" id="OAJ38286.1"/>
    </source>
</evidence>
<comment type="subcellular location">
    <subcellularLocation>
        <location evidence="1">Cytoplasm</location>
    </subcellularLocation>
</comment>
<dbReference type="PRINTS" id="PR00320">
    <property type="entry name" value="GPROTEINBRPT"/>
</dbReference>
<accession>A0A177WER9</accession>
<dbReference type="Proteomes" id="UP000077115">
    <property type="component" value="Unassembled WGS sequence"/>
</dbReference>
<keyword evidence="5" id="KW-0677">Repeat</keyword>
<dbReference type="OrthoDB" id="5594999at2759"/>
<organism evidence="8 9">
    <name type="scientific">Batrachochytrium dendrobatidis (strain JEL423)</name>
    <dbReference type="NCBI Taxonomy" id="403673"/>
    <lineage>
        <taxon>Eukaryota</taxon>
        <taxon>Fungi</taxon>
        <taxon>Fungi incertae sedis</taxon>
        <taxon>Chytridiomycota</taxon>
        <taxon>Chytridiomycota incertae sedis</taxon>
        <taxon>Chytridiomycetes</taxon>
        <taxon>Rhizophydiales</taxon>
        <taxon>Rhizophydiales incertae sedis</taxon>
        <taxon>Batrachochytrium</taxon>
    </lineage>
</organism>
<evidence type="ECO:0000256" key="4">
    <source>
        <dbReference type="ARBA" id="ARBA00022694"/>
    </source>
</evidence>
<dbReference type="PROSITE" id="PS00678">
    <property type="entry name" value="WD_REPEATS_1"/>
    <property type="match status" value="2"/>
</dbReference>
<dbReference type="InterPro" id="IPR019775">
    <property type="entry name" value="WD40_repeat_CS"/>
</dbReference>
<dbReference type="GO" id="GO:0005737">
    <property type="term" value="C:cytoplasm"/>
    <property type="evidence" value="ECO:0007669"/>
    <property type="project" value="UniProtKB-SubCell"/>
</dbReference>
<feature type="repeat" description="WD" evidence="7">
    <location>
        <begin position="150"/>
        <end position="191"/>
    </location>
</feature>
<gene>
    <name evidence="8" type="ORF">BDEG_22233</name>
</gene>
<feature type="repeat" description="WD" evidence="7">
    <location>
        <begin position="194"/>
        <end position="233"/>
    </location>
</feature>
<dbReference type="EMBL" id="DS022301">
    <property type="protein sequence ID" value="OAJ38286.1"/>
    <property type="molecule type" value="Genomic_DNA"/>
</dbReference>
<dbReference type="PANTHER" id="PTHR14344:SF3">
    <property type="entry name" value="WD REPEAT-CONTAINING PROTEIN 6"/>
    <property type="match status" value="1"/>
</dbReference>
<reference evidence="8 9" key="2">
    <citation type="submission" date="2016-05" db="EMBL/GenBank/DDBJ databases">
        <title>Lineage-specific infection strategies underlie the spectrum of fungal disease in amphibians.</title>
        <authorList>
            <person name="Cuomo C.A."/>
            <person name="Farrer R.A."/>
            <person name="James T."/>
            <person name="Longcore J."/>
            <person name="Birren B."/>
        </authorList>
    </citation>
    <scope>NUCLEOTIDE SEQUENCE [LARGE SCALE GENOMIC DNA]</scope>
    <source>
        <strain evidence="8 9">JEL423</strain>
    </source>
</reference>
<dbReference type="InterPro" id="IPR020472">
    <property type="entry name" value="WD40_PAC1"/>
</dbReference>
<evidence type="ECO:0000256" key="6">
    <source>
        <dbReference type="ARBA" id="ARBA00038255"/>
    </source>
</evidence>
<dbReference type="GO" id="GO:0030488">
    <property type="term" value="P:tRNA methylation"/>
    <property type="evidence" value="ECO:0007669"/>
    <property type="project" value="TreeGrafter"/>
</dbReference>
<evidence type="ECO:0000313" key="9">
    <source>
        <dbReference type="Proteomes" id="UP000077115"/>
    </source>
</evidence>
<name>A0A177WER9_BATDL</name>
<evidence type="ECO:0000256" key="7">
    <source>
        <dbReference type="PROSITE-ProRule" id="PRU00221"/>
    </source>
</evidence>
<comment type="similarity">
    <text evidence="6">Belongs to the WD repeat WDR6 family.</text>
</comment>
<dbReference type="eggNOG" id="KOG0974">
    <property type="taxonomic scope" value="Eukaryota"/>
</dbReference>
<keyword evidence="2" id="KW-0963">Cytoplasm</keyword>
<keyword evidence="3 7" id="KW-0853">WD repeat</keyword>
<dbReference type="SMART" id="SM00320">
    <property type="entry name" value="WD40"/>
    <property type="match status" value="9"/>
</dbReference>
<dbReference type="VEuPathDB" id="FungiDB:BDEG_22233"/>
<evidence type="ECO:0000256" key="2">
    <source>
        <dbReference type="ARBA" id="ARBA00022490"/>
    </source>
</evidence>
<dbReference type="InterPro" id="IPR001680">
    <property type="entry name" value="WD40_rpt"/>
</dbReference>
<evidence type="ECO:0000256" key="3">
    <source>
        <dbReference type="ARBA" id="ARBA00022574"/>
    </source>
</evidence>
<dbReference type="SUPFAM" id="SSF50978">
    <property type="entry name" value="WD40 repeat-like"/>
    <property type="match status" value="3"/>
</dbReference>
<dbReference type="AlphaFoldDB" id="A0A177WER9"/>
<sequence length="1059" mass="118182">MACAGLYKDEDKIDTVQKFTVAVFGGKHLQTLEITVADNADYDGIQMRLLDSFVKFPDWILEAHWVSANSDSEECDALVLVFAHNYVEVWSHSSKTILFKVQNEERYSARCFGSRLDNVQIASGTVFGQVILWNLYAQDEQNDGKALKRLIGHEGVIFNIQFSQNGSKVASVSDDRTIRVWSTTADDNMQHTIMHGHLSRVWDAMFVGDMVVSVSEDATCRVWNLDSGAQLACFQGHDVKHVWGLAVDSTHSVIATGGGDGGIRLWNIKSLAEQKSDVADEMITVSLIPGEKIGKRAEFPRAFAFVNDTNVLISSSYGRFILWSETDRTQKVILTDERVSSYVVMNTIPNSQAVIAATIDGDLLFFSIDQTFESIEWKHVVFGKIDNIFTFIDASNSDVAHIMVFTHQGNRAVWYTVSGLKSTKVGGYPTKTIYARFVLPPNVVVTTALLHITQSILAIGTRCGSILLYDASGDARLTSNLPSMLELLNTHSGESLTSILAVDSILTTDAQLRPIHLYTVGRDGHYCKYVLYHDRHDQKRVDCFPQSTFQFISKSIHGWHIDLIHQSRLTKGWLEQIILVDGIVLVGGFYDKKFFVYNETKKYEMASISCGGGHRQWKLQVFDGLFQHANFAFIRGGNLMVLAKRPLMTAPFIDSKIQDNYYGRETRAVLIVDLAQTATSTTRLVISAGEDGIMTLHKYDPTLSAGKILERLGTYRKHSGAIRCLCQIQRHDGQTMIFSAGAREDLKCWRLHVAKCEDVQYRVNFLDVATAPTVSQVSETRIMSVSAVRLPLASFGLNTNESMHSVERYYVIATACSDAIVRVWLFDQIDNCFIYFGESGFHGRCVQQVQLSWITECKFLVLFSGGTDGRVALWDLSRLAKDFLVQYQSRHIEKLNVDCSISQLDSPMATWKQHKSGIKAMHVWVDPTDTREYSSHSRLIVATGGDDNGLSILHIHICPQADSTIQAHLLNQTTHSSAHASSFGGVTVMDRDRILTVSIDQRLILWRIQEDTMDVIFENAVFVDVPDVGDMAVSTSGCGNGSQSVALVGMGMQILDLEF</sequence>
<dbReference type="PANTHER" id="PTHR14344">
    <property type="entry name" value="WD REPEAT PROTEIN"/>
    <property type="match status" value="1"/>
</dbReference>
<evidence type="ECO:0000256" key="5">
    <source>
        <dbReference type="ARBA" id="ARBA00022737"/>
    </source>
</evidence>
<feature type="repeat" description="WD" evidence="7">
    <location>
        <begin position="242"/>
        <end position="276"/>
    </location>
</feature>
<dbReference type="Gene3D" id="2.130.10.10">
    <property type="entry name" value="YVTN repeat-like/Quinoprotein amine dehydrogenase"/>
    <property type="match status" value="3"/>
</dbReference>
<dbReference type="PROSITE" id="PS50082">
    <property type="entry name" value="WD_REPEATS_2"/>
    <property type="match status" value="3"/>
</dbReference>
<dbReference type="InterPro" id="IPR051973">
    <property type="entry name" value="tRNA_Anticodon_Mtase-Reg"/>
</dbReference>
<dbReference type="InterPro" id="IPR036322">
    <property type="entry name" value="WD40_repeat_dom_sf"/>
</dbReference>
<keyword evidence="4" id="KW-0819">tRNA processing</keyword>
<protein>
    <submittedName>
        <fullName evidence="8">Uncharacterized protein</fullName>
    </submittedName>
</protein>
<dbReference type="PROSITE" id="PS50294">
    <property type="entry name" value="WD_REPEATS_REGION"/>
    <property type="match status" value="1"/>
</dbReference>
<proteinExistence type="inferred from homology"/>
<reference evidence="8 9" key="1">
    <citation type="submission" date="2006-10" db="EMBL/GenBank/DDBJ databases">
        <title>The Genome Sequence of Batrachochytrium dendrobatidis JEL423.</title>
        <authorList>
            <consortium name="The Broad Institute Genome Sequencing Platform"/>
            <person name="Birren B."/>
            <person name="Lander E."/>
            <person name="Galagan J."/>
            <person name="Cuomo C."/>
            <person name="Devon K."/>
            <person name="Jaffe D."/>
            <person name="Butler J."/>
            <person name="Alvarez P."/>
            <person name="Gnerre S."/>
            <person name="Grabherr M."/>
            <person name="Kleber M."/>
            <person name="Mauceli E."/>
            <person name="Brockman W."/>
            <person name="Young S."/>
            <person name="LaButti K."/>
            <person name="Sykes S."/>
            <person name="DeCaprio D."/>
            <person name="Crawford M."/>
            <person name="Koehrsen M."/>
            <person name="Engels R."/>
            <person name="Montgomery P."/>
            <person name="Pearson M."/>
            <person name="Howarth C."/>
            <person name="Larson L."/>
            <person name="White J."/>
            <person name="O'Leary S."/>
            <person name="Kodira C."/>
            <person name="Zeng Q."/>
            <person name="Yandava C."/>
            <person name="Alvarado L."/>
            <person name="Longcore J."/>
            <person name="James T."/>
        </authorList>
    </citation>
    <scope>NUCLEOTIDE SEQUENCE [LARGE SCALE GENOMIC DNA]</scope>
    <source>
        <strain evidence="8 9">JEL423</strain>
    </source>
</reference>
<evidence type="ECO:0000256" key="1">
    <source>
        <dbReference type="ARBA" id="ARBA00004496"/>
    </source>
</evidence>
<dbReference type="InterPro" id="IPR015943">
    <property type="entry name" value="WD40/YVTN_repeat-like_dom_sf"/>
</dbReference>